<feature type="region of interest" description="Disordered" evidence="1">
    <location>
        <begin position="1895"/>
        <end position="1926"/>
    </location>
</feature>
<dbReference type="NCBIfam" id="TIGR01643">
    <property type="entry name" value="YD_repeat_2x"/>
    <property type="match status" value="1"/>
</dbReference>
<keyword evidence="3" id="KW-0732">Signal</keyword>
<accession>A0ABP7RFL0</accession>
<feature type="compositionally biased region" description="Low complexity" evidence="1">
    <location>
        <begin position="80"/>
        <end position="93"/>
    </location>
</feature>
<dbReference type="Gene3D" id="2.180.10.10">
    <property type="entry name" value="RHS repeat-associated core"/>
    <property type="match status" value="1"/>
</dbReference>
<name>A0ABP7RFL0_9ACTN</name>
<evidence type="ECO:0000256" key="2">
    <source>
        <dbReference type="SAM" id="Phobius"/>
    </source>
</evidence>
<evidence type="ECO:0000313" key="5">
    <source>
        <dbReference type="Proteomes" id="UP001500456"/>
    </source>
</evidence>
<comment type="caution">
    <text evidence="4">The sequence shown here is derived from an EMBL/GenBank/DDBJ whole genome shotgun (WGS) entry which is preliminary data.</text>
</comment>
<keyword evidence="5" id="KW-1185">Reference proteome</keyword>
<protein>
    <submittedName>
        <fullName evidence="4">RHS repeat-associated core domain-containing protein</fullName>
    </submittedName>
</protein>
<dbReference type="RefSeq" id="WP_345564632.1">
    <property type="nucleotide sequence ID" value="NZ_BAAAZX010000009.1"/>
</dbReference>
<dbReference type="Proteomes" id="UP001500456">
    <property type="component" value="Unassembled WGS sequence"/>
</dbReference>
<dbReference type="InterPro" id="IPR006530">
    <property type="entry name" value="YD"/>
</dbReference>
<organism evidence="4 5">
    <name type="scientific">Streptomyces plumbiresistens</name>
    <dbReference type="NCBI Taxonomy" id="511811"/>
    <lineage>
        <taxon>Bacteria</taxon>
        <taxon>Bacillati</taxon>
        <taxon>Actinomycetota</taxon>
        <taxon>Actinomycetes</taxon>
        <taxon>Kitasatosporales</taxon>
        <taxon>Streptomycetaceae</taxon>
        <taxon>Streptomyces</taxon>
    </lineage>
</organism>
<evidence type="ECO:0000256" key="3">
    <source>
        <dbReference type="SAM" id="SignalP"/>
    </source>
</evidence>
<keyword evidence="2" id="KW-1133">Transmembrane helix</keyword>
<feature type="chain" id="PRO_5046771094" evidence="3">
    <location>
        <begin position="40"/>
        <end position="2173"/>
    </location>
</feature>
<gene>
    <name evidence="4" type="ORF">GCM10022232_37120</name>
</gene>
<dbReference type="InterPro" id="IPR022385">
    <property type="entry name" value="Rhs_assc_core"/>
</dbReference>
<keyword evidence="2" id="KW-0472">Membrane</keyword>
<evidence type="ECO:0000313" key="4">
    <source>
        <dbReference type="EMBL" id="GAA3996767.1"/>
    </source>
</evidence>
<feature type="compositionally biased region" description="Basic and acidic residues" evidence="1">
    <location>
        <begin position="50"/>
        <end position="59"/>
    </location>
</feature>
<proteinExistence type="predicted"/>
<feature type="region of interest" description="Disordered" evidence="1">
    <location>
        <begin position="1273"/>
        <end position="1292"/>
    </location>
</feature>
<keyword evidence="2" id="KW-0812">Transmembrane</keyword>
<dbReference type="PANTHER" id="PTHR32305">
    <property type="match status" value="1"/>
</dbReference>
<dbReference type="PANTHER" id="PTHR32305:SF17">
    <property type="entry name" value="TRNA NUCLEASE WAPA"/>
    <property type="match status" value="1"/>
</dbReference>
<reference evidence="5" key="1">
    <citation type="journal article" date="2019" name="Int. J. Syst. Evol. Microbiol.">
        <title>The Global Catalogue of Microorganisms (GCM) 10K type strain sequencing project: providing services to taxonomists for standard genome sequencing and annotation.</title>
        <authorList>
            <consortium name="The Broad Institute Genomics Platform"/>
            <consortium name="The Broad Institute Genome Sequencing Center for Infectious Disease"/>
            <person name="Wu L."/>
            <person name="Ma J."/>
        </authorList>
    </citation>
    <scope>NUCLEOTIDE SEQUENCE [LARGE SCALE GENOMIC DNA]</scope>
    <source>
        <strain evidence="5">JCM 16924</strain>
    </source>
</reference>
<dbReference type="EMBL" id="BAAAZX010000009">
    <property type="protein sequence ID" value="GAA3996767.1"/>
    <property type="molecule type" value="Genomic_DNA"/>
</dbReference>
<feature type="transmembrane region" description="Helical" evidence="2">
    <location>
        <begin position="2146"/>
        <end position="2167"/>
    </location>
</feature>
<feature type="signal peptide" evidence="3">
    <location>
        <begin position="1"/>
        <end position="39"/>
    </location>
</feature>
<feature type="region of interest" description="Disordered" evidence="1">
    <location>
        <begin position="80"/>
        <end position="99"/>
    </location>
</feature>
<evidence type="ECO:0000256" key="1">
    <source>
        <dbReference type="SAM" id="MobiDB-lite"/>
    </source>
</evidence>
<sequence length="2173" mass="229650">MNTGTRVARWLRGRRAGIVVTLAVALATGALPAVQPATAASQANGLGRPEVPKQRDSDVRAVTGLGAKKARAAVAAARKENAGQARRAAAEQRTTWPAPGRAEAAIPAVRSRNAPVTAGGLPVTVARGSVGNVATGDATIRVLDREATAAAGVRGVLLTVSATQPGRARLAVDYGRFASAYGGGWSGRLGLLRLPACALTTPQKAECRRGTPLASHNDVQDQTVSASVPMAADATSATVLALAATSTTSASGAGTYTATPLSSSSTWEAGGSAGSFTWSYPMSVPPAAAGPAPSLQLSYDSGGIDGRTASTNNQTTQIGEGFDLSATSYVERSYGSCDKDGQDDKHDLCWKYDNASLVLNGKSSELVKDDTTGVWRLANDDASTVTRSTGADNGDGNGEYWTVTTGDGTKYVFGLDKLSGAGTERTNSVWTVPVYGDDSGEPGYDQGSAFANRSATQAWRWNLDYVEDPSGNAASYWYTTETNAYGKNGAATATTEYTRGGYLTKILYGQNKDTLFTGVTSDKVTFTYEERCTASDCSELKDSTASNWPDVPYDAICKKDADCDAHSPAFFTRKRLTQVDTWAWSVTGGAFTPVDSWTFAQEYLDGGDIGDSTDQTLTLKSIKRTGKNGTAISLDPITFTYQMRENRVDATDDILPLTRPRIESITSETGSITRVTLSEPECVRGSNMPAAEDDNAKSCYPQYWGINGASESSIDWFHKYRALAVNVSDPTGKNDAVETAYSYSDPAWHYNDNPLVAADERTWSIWRGYGRVTTTKGVGSSATKTVSVYRQGMNGDRLLGSDGKLDADARRSATVQGIGFTGLAVPDQTDSDQYAGMLREQIAYNGSTPVTVTVSDPWSKKTATQHKSYADTEAYYVRTAKTYTHTYLTATAGWRTTTSATTYDDYGMAATVDDAGDTAKTGDESCTRTWYARNDSVGINSLVSRTRTVARACSVAETSLSLPASAASRGDVLSDTATYYDNTSATAWSANQTPTKGLKTWGGRATAYPATATGGERSPTAWQTTGSSTFDSLGRVLTSTNAGGQTTSVAYTPTAAGPLTRMVVTNPKTQKSYTYHDPASGQITKIYDVNTKLTETSYDALGRTTAVWLPSRSRSGGQSANYTYDYSVTSDRPSWTSTGSLKADGDTYNTSYTVYDSLLRTLQTQSPTALGGRMLTDTRYDNRGLAYETYAEIFDQDHTPTGTYTRAEYGEAPKQTETAFDAAGRPTTNTLYIYGVKRWSTTTSYTGDSTATTALSGGSAVRDITDALGRTVERREYAGTAPSDTDYGASSGAPYTSTQFSFTLDGKESTVTGPDRTKWSYVYDLHGRQVSATDPDKGTTRTEYTALDQVAKVTDARGASLLYDYDVLGRKTGEWTGSKTDANKLTAWAYDTLAKGQLDSTTRYTGGVSGSAYTKKVTAYDAHYRATGTQLVLPSNDALVTSGAVKATLDFSTYYNIDGTQQYINEPAAGGLASEKVSSEYNGVGLPTSLSGTSGYVLGVTYSALGQTEQLTLGTSAATGTKKAYLTNTYEEGTGRLTQAVLTDQTHPYELQELNYAYDDTGNVTSIKDPTTLGGTSAADNQCFSYDGHRRLTEAWTPADGNCAESARTTAGLGGPSPYWTSYTYTDAGLRATETTHTTSATTKKSYCYSTTQPHALTATTTAASCTGVTPVYAYDSAGNTTGRPDGTATQSLTWSPEGKLAELKEGTAATGYVYDADGNLLIRRNAAGETVLYLGTTEVHLDNNTGKSWGQRYYGFDGSAVALRSNKTGTDTLSWLAADQHGTSSVALNSVTQAVTKRYTTPFGATRSGGTGSWPDDKAFLGKTADASTGLTHIGAREYDPATGRFISVDPLLETDKPQTLNGYTYAANNPVSFSDPSGEALMECMTGEIKCRGGMPISNQKDPDSGSKSGKSGKGGSGKTVVRNGGQSNVGSACGLTFHMSGHDAAVCQSGYAAQVWVMEHKIEGYVTVDVGDGGTTANSIPGASGNDTGNDGAADVILWTKDKVYIWEVKPGNAYGKTDGPKDLTRYVEGMKDYLDDEGDDRDVERGPGLLSGRAASREGIVNVWSKAEYPGMRFYGRNDRKNPTPSPSPVPKPGASTQAPVEEPAPGTVDAPVLEPAPGPTGVASAGGPAGGFEISPGAQKAGAGALVFTGVLFTVGFFFNGLTGGAFA</sequence>
<dbReference type="NCBIfam" id="TIGR03696">
    <property type="entry name" value="Rhs_assc_core"/>
    <property type="match status" value="1"/>
</dbReference>
<feature type="region of interest" description="Disordered" evidence="1">
    <location>
        <begin position="2078"/>
        <end position="2132"/>
    </location>
</feature>
<feature type="region of interest" description="Disordered" evidence="1">
    <location>
        <begin position="39"/>
        <end position="59"/>
    </location>
</feature>
<dbReference type="InterPro" id="IPR050708">
    <property type="entry name" value="T6SS_VgrG/RHS"/>
</dbReference>